<dbReference type="EMBL" id="OY288114">
    <property type="protein sequence ID" value="CAJ0849997.1"/>
    <property type="molecule type" value="Genomic_DNA"/>
</dbReference>
<gene>
    <name evidence="1" type="ORF">AMST5_00206</name>
</gene>
<dbReference type="AlphaFoldDB" id="A0AA48LYP7"/>
<dbReference type="PANTHER" id="PTHR43431:SF7">
    <property type="entry name" value="OXIDOREDUCTASE, SHORT CHAIN DEHYDROGENASE_REDUCTASE FAMILY (AFU_ORTHOLOGUE AFUA_5G14000)"/>
    <property type="match status" value="1"/>
</dbReference>
<evidence type="ECO:0008006" key="2">
    <source>
        <dbReference type="Google" id="ProtNLM"/>
    </source>
</evidence>
<dbReference type="Pfam" id="PF00106">
    <property type="entry name" value="adh_short"/>
    <property type="match status" value="1"/>
</dbReference>
<name>A0AA48LYP7_9ZZZZ</name>
<dbReference type="InterPro" id="IPR002347">
    <property type="entry name" value="SDR_fam"/>
</dbReference>
<dbReference type="Gene3D" id="3.40.50.720">
    <property type="entry name" value="NAD(P)-binding Rossmann-like Domain"/>
    <property type="match status" value="1"/>
</dbReference>
<dbReference type="PANTHER" id="PTHR43431">
    <property type="entry name" value="OXIDOREDUCTASE, SHORT CHAIN DEHYDROGENASE/REDUCTASE FAMILY (AFU_ORTHOLOGUE AFUA_5G14000)"/>
    <property type="match status" value="1"/>
</dbReference>
<evidence type="ECO:0000313" key="1">
    <source>
        <dbReference type="EMBL" id="CAJ0849997.1"/>
    </source>
</evidence>
<sequence length="238" mass="25157">MPNQEQRRPVAAIVGAGPGNGHSLAKRFADAGYAIALLARDADRVASMAAEFPEARGYACDVGKAESVAEAFASIREELGEVDALLFNAGSGVFADVETITPDQFEAAWRVNALGALLCAQQVIPTMVERGSGAIVFIGATASRRGGANTAAFAPAKAAQRSLAESMARKLWPKGVHVALVVIDGVVDLPGSRAQMSDRPADAFVSPEAVADLVFSLTNQDRRGWSFETEVRPYLEPW</sequence>
<accession>A0AA48LYP7</accession>
<dbReference type="InterPro" id="IPR036291">
    <property type="entry name" value="NAD(P)-bd_dom_sf"/>
</dbReference>
<dbReference type="PRINTS" id="PR00081">
    <property type="entry name" value="GDHRDH"/>
</dbReference>
<protein>
    <recommendedName>
        <fullName evidence="2">Short-chain dehydrogenase/reductase SDR</fullName>
    </recommendedName>
</protein>
<organism evidence="1">
    <name type="scientific">freshwater sediment metagenome</name>
    <dbReference type="NCBI Taxonomy" id="556182"/>
    <lineage>
        <taxon>unclassified sequences</taxon>
        <taxon>metagenomes</taxon>
        <taxon>ecological metagenomes</taxon>
    </lineage>
</organism>
<reference evidence="1" key="1">
    <citation type="submission" date="2023-07" db="EMBL/GenBank/DDBJ databases">
        <authorList>
            <person name="Pelsma A.J. K."/>
        </authorList>
    </citation>
    <scope>NUCLEOTIDE SEQUENCE</scope>
</reference>
<proteinExistence type="predicted"/>
<dbReference type="SUPFAM" id="SSF51735">
    <property type="entry name" value="NAD(P)-binding Rossmann-fold domains"/>
    <property type="match status" value="1"/>
</dbReference>